<evidence type="ECO:0000313" key="1">
    <source>
        <dbReference type="EMBL" id="EJX02167.1"/>
    </source>
</evidence>
<dbReference type="Pfam" id="PF10677">
    <property type="entry name" value="DUF2490"/>
    <property type="match status" value="1"/>
</dbReference>
<gene>
    <name evidence="1" type="ORF">EVA_09718</name>
</gene>
<reference evidence="1" key="1">
    <citation type="journal article" date="2012" name="PLoS ONE">
        <title>Gene sets for utilization of primary and secondary nutrition supplies in the distal gut of endangered iberian lynx.</title>
        <authorList>
            <person name="Alcaide M."/>
            <person name="Messina E."/>
            <person name="Richter M."/>
            <person name="Bargiela R."/>
            <person name="Peplies J."/>
            <person name="Huws S.A."/>
            <person name="Newbold C.J."/>
            <person name="Golyshin P.N."/>
            <person name="Simon M.A."/>
            <person name="Lopez G."/>
            <person name="Yakimov M.M."/>
            <person name="Ferrer M."/>
        </authorList>
    </citation>
    <scope>NUCLEOTIDE SEQUENCE</scope>
</reference>
<accession>J9G4N5</accession>
<protein>
    <recommendedName>
        <fullName evidence="2">DUF2490 domain-containing protein</fullName>
    </recommendedName>
</protein>
<name>J9G4N5_9ZZZZ</name>
<evidence type="ECO:0008006" key="2">
    <source>
        <dbReference type="Google" id="ProtNLM"/>
    </source>
</evidence>
<sequence length="186" mass="21958">MWTKMKVNYKIDSRFSVSGDVEMRTKDDLDRVDRWGLALGGSYRACSFLSLGVGYETHLRNVGHTDWKLRHRYHATATFSYRYQWLKLSLRERFQQTIYKGDTESCLRSRLKLAYALRKAKLSPYFSVELYQSLDDASFWRAARMRYRPGVKITCSKHWSTDVFYCYQHESAKNLHIAGVEVGYSF</sequence>
<organism evidence="1">
    <name type="scientific">gut metagenome</name>
    <dbReference type="NCBI Taxonomy" id="749906"/>
    <lineage>
        <taxon>unclassified sequences</taxon>
        <taxon>metagenomes</taxon>
        <taxon>organismal metagenomes</taxon>
    </lineage>
</organism>
<proteinExistence type="predicted"/>
<dbReference type="InterPro" id="IPR019619">
    <property type="entry name" value="DUF2490"/>
</dbReference>
<dbReference type="AlphaFoldDB" id="J9G4N5"/>
<comment type="caution">
    <text evidence="1">The sequence shown here is derived from an EMBL/GenBank/DDBJ whole genome shotgun (WGS) entry which is preliminary data.</text>
</comment>
<dbReference type="EMBL" id="AMCI01002655">
    <property type="protein sequence ID" value="EJX02167.1"/>
    <property type="molecule type" value="Genomic_DNA"/>
</dbReference>